<reference evidence="3 4" key="1">
    <citation type="submission" date="2013-07" db="EMBL/GenBank/DDBJ databases">
        <title>The Genome Sequence of Kwoniella mangroviensis CBS10435.</title>
        <authorList>
            <consortium name="The Broad Institute Genome Sequencing Platform"/>
            <person name="Cuomo C."/>
            <person name="Litvintseva A."/>
            <person name="Chen Y."/>
            <person name="Heitman J."/>
            <person name="Sun S."/>
            <person name="Springer D."/>
            <person name="Dromer F."/>
            <person name="Young S.K."/>
            <person name="Zeng Q."/>
            <person name="Gargeya S."/>
            <person name="Fitzgerald M."/>
            <person name="Abouelleil A."/>
            <person name="Alvarado L."/>
            <person name="Berlin A.M."/>
            <person name="Chapman S.B."/>
            <person name="Dewar J."/>
            <person name="Goldberg J."/>
            <person name="Griggs A."/>
            <person name="Gujja S."/>
            <person name="Hansen M."/>
            <person name="Howarth C."/>
            <person name="Imamovic A."/>
            <person name="Larimer J."/>
            <person name="McCowan C."/>
            <person name="Murphy C."/>
            <person name="Pearson M."/>
            <person name="Priest M."/>
            <person name="Roberts A."/>
            <person name="Saif S."/>
            <person name="Shea T."/>
            <person name="Sykes S."/>
            <person name="Wortman J."/>
            <person name="Nusbaum C."/>
            <person name="Birren B."/>
        </authorList>
    </citation>
    <scope>NUCLEOTIDE SEQUENCE [LARGE SCALE GENOMIC DNA]</scope>
    <source>
        <strain evidence="3 4">CBS 10435</strain>
    </source>
</reference>
<feature type="region of interest" description="Disordered" evidence="2">
    <location>
        <begin position="277"/>
        <end position="324"/>
    </location>
</feature>
<feature type="compositionally biased region" description="Polar residues" evidence="2">
    <location>
        <begin position="29"/>
        <end position="39"/>
    </location>
</feature>
<organism evidence="3 4">
    <name type="scientific">Kwoniella mangroviensis CBS 10435</name>
    <dbReference type="NCBI Taxonomy" id="1331196"/>
    <lineage>
        <taxon>Eukaryota</taxon>
        <taxon>Fungi</taxon>
        <taxon>Dikarya</taxon>
        <taxon>Basidiomycota</taxon>
        <taxon>Agaricomycotina</taxon>
        <taxon>Tremellomycetes</taxon>
        <taxon>Tremellales</taxon>
        <taxon>Cryptococcaceae</taxon>
        <taxon>Kwoniella</taxon>
    </lineage>
</organism>
<feature type="coiled-coil region" evidence="1">
    <location>
        <begin position="398"/>
        <end position="439"/>
    </location>
</feature>
<dbReference type="GO" id="GO:0005737">
    <property type="term" value="C:cytoplasm"/>
    <property type="evidence" value="ECO:0007669"/>
    <property type="project" value="TreeGrafter"/>
</dbReference>
<feature type="compositionally biased region" description="Low complexity" evidence="2">
    <location>
        <begin position="50"/>
        <end position="65"/>
    </location>
</feature>
<feature type="region of interest" description="Disordered" evidence="2">
    <location>
        <begin position="457"/>
        <end position="590"/>
    </location>
</feature>
<dbReference type="OrthoDB" id="3366922at2759"/>
<feature type="region of interest" description="Disordered" evidence="2">
    <location>
        <begin position="1069"/>
        <end position="1129"/>
    </location>
</feature>
<dbReference type="AlphaFoldDB" id="A0A1B9IFJ0"/>
<feature type="compositionally biased region" description="Low complexity" evidence="2">
    <location>
        <begin position="551"/>
        <end position="567"/>
    </location>
</feature>
<dbReference type="PANTHER" id="PTHR15921">
    <property type="entry name" value="PRE-MRNA CLEAVAGE COMPLEX II"/>
    <property type="match status" value="1"/>
</dbReference>
<evidence type="ECO:0000256" key="2">
    <source>
        <dbReference type="SAM" id="MobiDB-lite"/>
    </source>
</evidence>
<dbReference type="GO" id="GO:0000993">
    <property type="term" value="F:RNA polymerase II complex binding"/>
    <property type="evidence" value="ECO:0007669"/>
    <property type="project" value="InterPro"/>
</dbReference>
<evidence type="ECO:0000256" key="1">
    <source>
        <dbReference type="SAM" id="Coils"/>
    </source>
</evidence>
<feature type="compositionally biased region" description="Basic and acidic residues" evidence="2">
    <location>
        <begin position="1106"/>
        <end position="1127"/>
    </location>
</feature>
<protein>
    <submittedName>
        <fullName evidence="3">Uncharacterized protein</fullName>
    </submittedName>
</protein>
<feature type="compositionally biased region" description="Low complexity" evidence="2">
    <location>
        <begin position="346"/>
        <end position="362"/>
    </location>
</feature>
<feature type="region of interest" description="Disordered" evidence="2">
    <location>
        <begin position="25"/>
        <end position="94"/>
    </location>
</feature>
<feature type="region of interest" description="Disordered" evidence="2">
    <location>
        <begin position="346"/>
        <end position="375"/>
    </location>
</feature>
<feature type="region of interest" description="Disordered" evidence="2">
    <location>
        <begin position="169"/>
        <end position="230"/>
    </location>
</feature>
<dbReference type="EMBL" id="KV700092">
    <property type="protein sequence ID" value="OCF54272.1"/>
    <property type="molecule type" value="Genomic_DNA"/>
</dbReference>
<feature type="compositionally biased region" description="Polar residues" evidence="2">
    <location>
        <begin position="292"/>
        <end position="305"/>
    </location>
</feature>
<dbReference type="GO" id="GO:0006369">
    <property type="term" value="P:termination of RNA polymerase II transcription"/>
    <property type="evidence" value="ECO:0007669"/>
    <property type="project" value="InterPro"/>
</dbReference>
<feature type="compositionally biased region" description="Acidic residues" evidence="2">
    <location>
        <begin position="1078"/>
        <end position="1105"/>
    </location>
</feature>
<gene>
    <name evidence="3" type="ORF">L486_08186</name>
</gene>
<dbReference type="InterPro" id="IPR045154">
    <property type="entry name" value="PCF11-like"/>
</dbReference>
<feature type="compositionally biased region" description="Polar residues" evidence="2">
    <location>
        <begin position="459"/>
        <end position="474"/>
    </location>
</feature>
<feature type="compositionally biased region" description="Basic and acidic residues" evidence="2">
    <location>
        <begin position="365"/>
        <end position="375"/>
    </location>
</feature>
<reference evidence="4" key="2">
    <citation type="submission" date="2013-12" db="EMBL/GenBank/DDBJ databases">
        <title>Evolution of pathogenesis and genome organization in the Tremellales.</title>
        <authorList>
            <person name="Cuomo C."/>
            <person name="Litvintseva A."/>
            <person name="Heitman J."/>
            <person name="Chen Y."/>
            <person name="Sun S."/>
            <person name="Springer D."/>
            <person name="Dromer F."/>
            <person name="Young S."/>
            <person name="Zeng Q."/>
            <person name="Chapman S."/>
            <person name="Gujja S."/>
            <person name="Saif S."/>
            <person name="Birren B."/>
        </authorList>
    </citation>
    <scope>NUCLEOTIDE SEQUENCE [LARGE SCALE GENOMIC DNA]</scope>
    <source>
        <strain evidence="4">CBS 10435</strain>
    </source>
</reference>
<dbReference type="PANTHER" id="PTHR15921:SF3">
    <property type="entry name" value="PRE-MRNA CLEAVAGE COMPLEX 2 PROTEIN PCF11"/>
    <property type="match status" value="1"/>
</dbReference>
<feature type="compositionally biased region" description="Low complexity" evidence="2">
    <location>
        <begin position="204"/>
        <end position="230"/>
    </location>
</feature>
<keyword evidence="4" id="KW-1185">Reference proteome</keyword>
<dbReference type="Proteomes" id="UP000092583">
    <property type="component" value="Unassembled WGS sequence"/>
</dbReference>
<dbReference type="GO" id="GO:0003729">
    <property type="term" value="F:mRNA binding"/>
    <property type="evidence" value="ECO:0007669"/>
    <property type="project" value="InterPro"/>
</dbReference>
<name>A0A1B9IFJ0_9TREE</name>
<sequence>MSDPFDDDDLFDNPETLGLLEAVEERAIQASQKPSTKPRFSQPIRHVLAKPKNSPSSSSSSSNNSRLRKEPRPINTEPGIRGGTGFGWEEGGKRSFDIDRHIGNVKRRESYWNGSGRKGEEEDDESIPIDVIMDGSGKYELINNNRSNSTGSGDEAIITDKRRAQPSMLGESLGLNGSGNGSSGISMQKRKQSEDAIQARRKAMAAAASSVSSEPFSNRQPMSRSNSTSTTNIITSRLNNNHQVQHQQQTNQDQKFNINRSLSRSVSAGAQIFNRSNANAIAGPSRLPTIPSEPSSQSRNGSSENGDSREMSAPPMSQGSAARAAAIELEVERRKRQELEAELAALRTQAQAQAQTQASRSQRPPHQDEGQSGVDVREKIKELQSQVWAAKGEAEMVRRAQKEEHQRHLAELEKLKLTIQDKDVQIKEKENQAKKQMENIKHQAVFSNHAAHNSAMKVRQQQSQRFAGGSQSQYRGLPTPVKLGSPSRRRSQPVEEEMTPLIKSVKGKGKAPTSGPTFGGFNNAFAATPTVGPRAKRQKTADLSPRASPTRGPSPSPFRASPARSQRTSSPVIGEEEVDDGIDWGPGIERADEGMMIDGEAKEEEETKDEKAELLYHLLNHASISAFQYTLGLTIEPTIYRLMNYRPPIDIEGHETYTQRCSELLKVCGDPEMTFEEMLEMVINCLSDMLSFGSKVISDVDQVTLTDIAVYCNILILLTSTTFLFPAVTRALSSTNITDNLKSTVHSIYSDSAKLNTFKARIDTDLGTEGGAKKADRDNWFLELADKIAGLAEAICFTSETSIWKGDELVDIILGLMANHNGPYVVKRGIEVFYVASRQSCHFRSLITASDKYQPGSPNESPLVDRLSRYLISAGESEIYYQSLQTSLLIVRGLCMLSISHPDAVIIMGQKSILVPALVIVLQRESNKLYGIFGVLQSYKDALSLLLPTLSLLHQLVFPAPISAANHQSIESQTQSLSQQQREESDISPIGINLSDRLFTAAQTREFNGLQHMFVSAMGAMAYSQIDEEVVEEVDQRGIQYLSGDLLENVVEGPEGDAIYELYVPLDDEEDQQRQDQDLDLDPEVDPDVDVDVPMDVDHDDDGEDEHEHEKETRHYEKGSRKGRVDSDDVTEIIEILDDD</sequence>
<evidence type="ECO:0000313" key="4">
    <source>
        <dbReference type="Proteomes" id="UP000092583"/>
    </source>
</evidence>
<dbReference type="GO" id="GO:0031124">
    <property type="term" value="P:mRNA 3'-end processing"/>
    <property type="evidence" value="ECO:0007669"/>
    <property type="project" value="InterPro"/>
</dbReference>
<feature type="compositionally biased region" description="Gly residues" evidence="2">
    <location>
        <begin position="80"/>
        <end position="89"/>
    </location>
</feature>
<dbReference type="GO" id="GO:0005849">
    <property type="term" value="C:mRNA cleavage factor complex"/>
    <property type="evidence" value="ECO:0007669"/>
    <property type="project" value="TreeGrafter"/>
</dbReference>
<proteinExistence type="predicted"/>
<keyword evidence="1" id="KW-0175">Coiled coil</keyword>
<accession>A0A1B9IFJ0</accession>
<evidence type="ECO:0000313" key="3">
    <source>
        <dbReference type="EMBL" id="OCF54272.1"/>
    </source>
</evidence>